<dbReference type="AlphaFoldDB" id="A0A165NYZ2"/>
<name>A0A165NYZ2_EXIGL</name>
<dbReference type="FunCoup" id="A0A165NYZ2">
    <property type="interactions" value="26"/>
</dbReference>
<accession>A0A165NYZ2</accession>
<dbReference type="Gene3D" id="3.40.50.720">
    <property type="entry name" value="NAD(P)-binding Rossmann-like Domain"/>
    <property type="match status" value="1"/>
</dbReference>
<dbReference type="InterPro" id="IPR051783">
    <property type="entry name" value="NAD(P)-dependent_oxidoreduct"/>
</dbReference>
<dbReference type="SUPFAM" id="SSF51735">
    <property type="entry name" value="NAD(P)-binding Rossmann-fold domains"/>
    <property type="match status" value="1"/>
</dbReference>
<dbReference type="Pfam" id="PF01370">
    <property type="entry name" value="Epimerase"/>
    <property type="match status" value="1"/>
</dbReference>
<gene>
    <name evidence="4" type="ORF">EXIGLDRAFT_830128</name>
</gene>
<protein>
    <submittedName>
        <fullName evidence="4">NAD(P)-binding protein</fullName>
    </submittedName>
</protein>
<reference evidence="4 5" key="1">
    <citation type="journal article" date="2016" name="Mol. Biol. Evol.">
        <title>Comparative Genomics of Early-Diverging Mushroom-Forming Fungi Provides Insights into the Origins of Lignocellulose Decay Capabilities.</title>
        <authorList>
            <person name="Nagy L.G."/>
            <person name="Riley R."/>
            <person name="Tritt A."/>
            <person name="Adam C."/>
            <person name="Daum C."/>
            <person name="Floudas D."/>
            <person name="Sun H."/>
            <person name="Yadav J.S."/>
            <person name="Pangilinan J."/>
            <person name="Larsson K.H."/>
            <person name="Matsuura K."/>
            <person name="Barry K."/>
            <person name="Labutti K."/>
            <person name="Kuo R."/>
            <person name="Ohm R.A."/>
            <person name="Bhattacharya S.S."/>
            <person name="Shirouzu T."/>
            <person name="Yoshinaga Y."/>
            <person name="Martin F.M."/>
            <person name="Grigoriev I.V."/>
            <person name="Hibbett D.S."/>
        </authorList>
    </citation>
    <scope>NUCLEOTIDE SEQUENCE [LARGE SCALE GENOMIC DNA]</scope>
    <source>
        <strain evidence="4 5">HHB12029</strain>
    </source>
</reference>
<evidence type="ECO:0000259" key="2">
    <source>
        <dbReference type="Pfam" id="PF01370"/>
    </source>
</evidence>
<evidence type="ECO:0000259" key="3">
    <source>
        <dbReference type="Pfam" id="PF13460"/>
    </source>
</evidence>
<dbReference type="InterPro" id="IPR016040">
    <property type="entry name" value="NAD(P)-bd_dom"/>
</dbReference>
<dbReference type="STRING" id="1314781.A0A165NYZ2"/>
<dbReference type="InterPro" id="IPR036291">
    <property type="entry name" value="NAD(P)-bd_dom_sf"/>
</dbReference>
<keyword evidence="1" id="KW-0812">Transmembrane</keyword>
<feature type="domain" description="NAD(P)-binding" evidence="3">
    <location>
        <begin position="13"/>
        <end position="119"/>
    </location>
</feature>
<dbReference type="PANTHER" id="PTHR48079:SF6">
    <property type="entry name" value="NAD(P)-BINDING DOMAIN-CONTAINING PROTEIN-RELATED"/>
    <property type="match status" value="1"/>
</dbReference>
<keyword evidence="5" id="KW-1185">Reference proteome</keyword>
<dbReference type="Pfam" id="PF13460">
    <property type="entry name" value="NAD_binding_10"/>
    <property type="match status" value="1"/>
</dbReference>
<organism evidence="4 5">
    <name type="scientific">Exidia glandulosa HHB12029</name>
    <dbReference type="NCBI Taxonomy" id="1314781"/>
    <lineage>
        <taxon>Eukaryota</taxon>
        <taxon>Fungi</taxon>
        <taxon>Dikarya</taxon>
        <taxon>Basidiomycota</taxon>
        <taxon>Agaricomycotina</taxon>
        <taxon>Agaricomycetes</taxon>
        <taxon>Auriculariales</taxon>
        <taxon>Exidiaceae</taxon>
        <taxon>Exidia</taxon>
    </lineage>
</organism>
<dbReference type="PANTHER" id="PTHR48079">
    <property type="entry name" value="PROTEIN YEEZ"/>
    <property type="match status" value="1"/>
</dbReference>
<sequence length="340" mass="36420">MSYTSAFSALVIGASGYIGGAILVELRKKYPDAVITALVRSSANNDALRGAGANTIVHADTKDHAAVKDLVSNVDVVFNTADADNFELTKAVIDGLTERTKATGRRAILIHTSGAAELWDDGEGYANPTARVRSDAVEDDIASIPASALHRNVDDLVFEADRAGHLSGYIVAPSVVWGAGSGPIHRTTFINGLYVSLAQAFKRAVVIGDGSNIMATVHVDDVVSLHLLLLERGLSEKDLQASPFAKFYIASTYDQPTKDVIQVVTNFFHDKGLYPSAQLESLSLAEAVKLHPWAFVIAKNTPMKAERARAVGWKPLHVESVVPHIAEGLEPAFVQAQKQV</sequence>
<keyword evidence="1" id="KW-1133">Transmembrane helix</keyword>
<dbReference type="GO" id="GO:0004029">
    <property type="term" value="F:aldehyde dehydrogenase (NAD+) activity"/>
    <property type="evidence" value="ECO:0007669"/>
    <property type="project" value="TreeGrafter"/>
</dbReference>
<dbReference type="GO" id="GO:0005737">
    <property type="term" value="C:cytoplasm"/>
    <property type="evidence" value="ECO:0007669"/>
    <property type="project" value="TreeGrafter"/>
</dbReference>
<dbReference type="InterPro" id="IPR001509">
    <property type="entry name" value="Epimerase_deHydtase"/>
</dbReference>
<dbReference type="EMBL" id="KV425894">
    <property type="protein sequence ID" value="KZW01417.1"/>
    <property type="molecule type" value="Genomic_DNA"/>
</dbReference>
<dbReference type="OrthoDB" id="10262413at2759"/>
<feature type="transmembrane region" description="Helical" evidence="1">
    <location>
        <begin position="6"/>
        <end position="24"/>
    </location>
</feature>
<keyword evidence="1" id="KW-0472">Membrane</keyword>
<proteinExistence type="predicted"/>
<evidence type="ECO:0000256" key="1">
    <source>
        <dbReference type="SAM" id="Phobius"/>
    </source>
</evidence>
<evidence type="ECO:0000313" key="5">
    <source>
        <dbReference type="Proteomes" id="UP000077266"/>
    </source>
</evidence>
<dbReference type="InParanoid" id="A0A165NYZ2"/>
<evidence type="ECO:0000313" key="4">
    <source>
        <dbReference type="EMBL" id="KZW01417.1"/>
    </source>
</evidence>
<dbReference type="Proteomes" id="UP000077266">
    <property type="component" value="Unassembled WGS sequence"/>
</dbReference>
<feature type="domain" description="NAD-dependent epimerase/dehydratase" evidence="2">
    <location>
        <begin position="153"/>
        <end position="233"/>
    </location>
</feature>